<dbReference type="OrthoDB" id="465705at2"/>
<dbReference type="EMBL" id="SSOB01000043">
    <property type="protein sequence ID" value="THF74214.1"/>
    <property type="molecule type" value="Genomic_DNA"/>
</dbReference>
<dbReference type="GO" id="GO:0008168">
    <property type="term" value="F:methyltransferase activity"/>
    <property type="evidence" value="ECO:0007669"/>
    <property type="project" value="UniProtKB-KW"/>
</dbReference>
<evidence type="ECO:0000256" key="1">
    <source>
        <dbReference type="ARBA" id="ARBA00022679"/>
    </source>
</evidence>
<keyword evidence="4" id="KW-1185">Reference proteome</keyword>
<name>A0A4S4BHZ8_9BACL</name>
<comment type="caution">
    <text evidence="3">The sequence shown here is derived from an EMBL/GenBank/DDBJ whole genome shotgun (WGS) entry which is preliminary data.</text>
</comment>
<evidence type="ECO:0000313" key="4">
    <source>
        <dbReference type="Proteomes" id="UP000310636"/>
    </source>
</evidence>
<dbReference type="CDD" id="cd02440">
    <property type="entry name" value="AdoMet_MTases"/>
    <property type="match status" value="1"/>
</dbReference>
<dbReference type="Gene3D" id="3.40.50.150">
    <property type="entry name" value="Vaccinia Virus protein VP39"/>
    <property type="match status" value="1"/>
</dbReference>
<dbReference type="InterPro" id="IPR041698">
    <property type="entry name" value="Methyltransf_25"/>
</dbReference>
<dbReference type="RefSeq" id="WP_136372745.1">
    <property type="nucleotide sequence ID" value="NZ_SSOB01000043.1"/>
</dbReference>
<evidence type="ECO:0000313" key="3">
    <source>
        <dbReference type="EMBL" id="THF74214.1"/>
    </source>
</evidence>
<proteinExistence type="predicted"/>
<dbReference type="GO" id="GO:0032259">
    <property type="term" value="P:methylation"/>
    <property type="evidence" value="ECO:0007669"/>
    <property type="project" value="UniProtKB-KW"/>
</dbReference>
<evidence type="ECO:0000259" key="2">
    <source>
        <dbReference type="Pfam" id="PF13649"/>
    </source>
</evidence>
<dbReference type="InterPro" id="IPR029063">
    <property type="entry name" value="SAM-dependent_MTases_sf"/>
</dbReference>
<feature type="domain" description="Methyltransferase" evidence="2">
    <location>
        <begin position="47"/>
        <end position="142"/>
    </location>
</feature>
<organism evidence="3 4">
    <name type="scientific">Cohnella fermenti</name>
    <dbReference type="NCBI Taxonomy" id="2565925"/>
    <lineage>
        <taxon>Bacteria</taxon>
        <taxon>Bacillati</taxon>
        <taxon>Bacillota</taxon>
        <taxon>Bacilli</taxon>
        <taxon>Bacillales</taxon>
        <taxon>Paenibacillaceae</taxon>
        <taxon>Cohnella</taxon>
    </lineage>
</organism>
<dbReference type="Gene3D" id="6.10.140.280">
    <property type="match status" value="1"/>
</dbReference>
<keyword evidence="3" id="KW-0489">Methyltransferase</keyword>
<dbReference type="PANTHER" id="PTHR43861">
    <property type="entry name" value="TRANS-ACONITATE 2-METHYLTRANSFERASE-RELATED"/>
    <property type="match status" value="1"/>
</dbReference>
<accession>A0A4S4BHZ8</accession>
<dbReference type="Proteomes" id="UP000310636">
    <property type="component" value="Unassembled WGS sequence"/>
</dbReference>
<dbReference type="Pfam" id="PF13649">
    <property type="entry name" value="Methyltransf_25"/>
    <property type="match status" value="1"/>
</dbReference>
<protein>
    <submittedName>
        <fullName evidence="3">Class I SAM-dependent methyltransferase</fullName>
    </submittedName>
</protein>
<sequence length="239" mass="27229">MNDKVKAQFDAAAREYDRERRQLIPCFDDFYGTAVSLVQSDKDNLSILDVGAGTGLLTSFLLPLYPNASYTLIDFSEKMLDQARERFAGTGANIRYATGDYLAYPFEEKFDWIVSSLSIHHLADEEKRRLFAKLHALTNEGGGFVNADQAAGESPFFERLYDRRWEESVAQSGLATSAIEASKERRLQDRNARAREQVQWLKQAGYSEADCVFRFYHFAVFCALKRKGPTTVSFDKKRL</sequence>
<dbReference type="SUPFAM" id="SSF53335">
    <property type="entry name" value="S-adenosyl-L-methionine-dependent methyltransferases"/>
    <property type="match status" value="1"/>
</dbReference>
<reference evidence="3 4" key="1">
    <citation type="submission" date="2019-04" db="EMBL/GenBank/DDBJ databases">
        <title>Cohnella sp. nov. isolated from preserved vegetables.</title>
        <authorList>
            <person name="Lin S.-Y."/>
            <person name="Hung M.-H."/>
            <person name="Young C.-C."/>
        </authorList>
    </citation>
    <scope>NUCLEOTIDE SEQUENCE [LARGE SCALE GENOMIC DNA]</scope>
    <source>
        <strain evidence="3 4">CC-MHH1044</strain>
    </source>
</reference>
<gene>
    <name evidence="3" type="ORF">E6C55_25940</name>
</gene>
<keyword evidence="1 3" id="KW-0808">Transferase</keyword>
<dbReference type="AlphaFoldDB" id="A0A4S4BHZ8"/>